<feature type="transmembrane region" description="Helical" evidence="2">
    <location>
        <begin position="21"/>
        <end position="40"/>
    </location>
</feature>
<protein>
    <submittedName>
        <fullName evidence="3">Uncharacterized protein</fullName>
    </submittedName>
</protein>
<feature type="transmembrane region" description="Helical" evidence="2">
    <location>
        <begin position="177"/>
        <end position="196"/>
    </location>
</feature>
<dbReference type="EMBL" id="JAKIKS010000109">
    <property type="protein sequence ID" value="MCL1126818.1"/>
    <property type="molecule type" value="Genomic_DNA"/>
</dbReference>
<feature type="region of interest" description="Disordered" evidence="1">
    <location>
        <begin position="201"/>
        <end position="260"/>
    </location>
</feature>
<sequence>MLHSKYNREVTSNQDKREPHPLSVIAFLIGMALIIVQITITKNTIDNLTINLPSIIGLSIFALFILFECCKPLLITLFRNTIGYLQRLAISALLIALSSMSIFAVHSTVSTAASNLTDAQKIEIESLNTEKEAYLSAVSKGVITASQKRLDEITLRQKQIVSSQTDITSSNQLWAKVVSYMTELMIITCFFMSSVFNTSNNKVKSNEGGETNNDKDDNHHTDKKEVSHLSVIDNHNLSQNNSSIRTPNITCDPHTSSNDDRSDIEIKIHNALIQLNNQGCKISKASVAEFIGIRREYLYRQYSNEYERAISLQSHIH</sequence>
<comment type="caution">
    <text evidence="3">The sequence shown here is derived from an EMBL/GenBank/DDBJ whole genome shotgun (WGS) entry which is preliminary data.</text>
</comment>
<name>A0ABT0LGK6_9GAMM</name>
<keyword evidence="2" id="KW-0812">Transmembrane</keyword>
<accession>A0ABT0LGK6</accession>
<reference evidence="3 4" key="1">
    <citation type="submission" date="2022-01" db="EMBL/GenBank/DDBJ databases">
        <title>Whole genome-based taxonomy of the Shewanellaceae.</title>
        <authorList>
            <person name="Martin-Rodriguez A.J."/>
        </authorList>
    </citation>
    <scope>NUCLEOTIDE SEQUENCE [LARGE SCALE GENOMIC DNA]</scope>
    <source>
        <strain evidence="3 4">DSM 17177</strain>
    </source>
</reference>
<evidence type="ECO:0000313" key="4">
    <source>
        <dbReference type="Proteomes" id="UP001203423"/>
    </source>
</evidence>
<evidence type="ECO:0000313" key="3">
    <source>
        <dbReference type="EMBL" id="MCL1126818.1"/>
    </source>
</evidence>
<evidence type="ECO:0000256" key="2">
    <source>
        <dbReference type="SAM" id="Phobius"/>
    </source>
</evidence>
<evidence type="ECO:0000256" key="1">
    <source>
        <dbReference type="SAM" id="MobiDB-lite"/>
    </source>
</evidence>
<organism evidence="3 4">
    <name type="scientific">Shewanella surugensis</name>
    <dbReference type="NCBI Taxonomy" id="212020"/>
    <lineage>
        <taxon>Bacteria</taxon>
        <taxon>Pseudomonadati</taxon>
        <taxon>Pseudomonadota</taxon>
        <taxon>Gammaproteobacteria</taxon>
        <taxon>Alteromonadales</taxon>
        <taxon>Shewanellaceae</taxon>
        <taxon>Shewanella</taxon>
    </lineage>
</organism>
<keyword evidence="2" id="KW-0472">Membrane</keyword>
<dbReference type="RefSeq" id="WP_248942229.1">
    <property type="nucleotide sequence ID" value="NZ_JAKIKS010000109.1"/>
</dbReference>
<keyword evidence="4" id="KW-1185">Reference proteome</keyword>
<feature type="transmembrane region" description="Helical" evidence="2">
    <location>
        <begin position="52"/>
        <end position="76"/>
    </location>
</feature>
<proteinExistence type="predicted"/>
<feature type="compositionally biased region" description="Basic and acidic residues" evidence="1">
    <location>
        <begin position="204"/>
        <end position="227"/>
    </location>
</feature>
<keyword evidence="2" id="KW-1133">Transmembrane helix</keyword>
<feature type="transmembrane region" description="Helical" evidence="2">
    <location>
        <begin position="88"/>
        <end position="109"/>
    </location>
</feature>
<dbReference type="Proteomes" id="UP001203423">
    <property type="component" value="Unassembled WGS sequence"/>
</dbReference>
<feature type="compositionally biased region" description="Polar residues" evidence="1">
    <location>
        <begin position="233"/>
        <end position="256"/>
    </location>
</feature>
<gene>
    <name evidence="3" type="ORF">L2764_20605</name>
</gene>